<evidence type="ECO:0000313" key="4">
    <source>
        <dbReference type="Proteomes" id="UP000693952"/>
    </source>
</evidence>
<evidence type="ECO:0000313" key="3">
    <source>
        <dbReference type="EMBL" id="QXH38428.1"/>
    </source>
</evidence>
<dbReference type="PANTHER" id="PTHR39176">
    <property type="entry name" value="PERIPLASMIC PROTEIN-RELATED"/>
    <property type="match status" value="1"/>
</dbReference>
<evidence type="ECO:0000259" key="2">
    <source>
        <dbReference type="Pfam" id="PF07007"/>
    </source>
</evidence>
<dbReference type="Pfam" id="PF07007">
    <property type="entry name" value="LprI"/>
    <property type="match status" value="1"/>
</dbReference>
<dbReference type="Proteomes" id="UP000693952">
    <property type="component" value="Chromosome"/>
</dbReference>
<dbReference type="RefSeq" id="WP_068582674.1">
    <property type="nucleotide sequence ID" value="NZ_CP027706.1"/>
</dbReference>
<feature type="domain" description="Lysozyme inhibitor LprI-like N-terminal" evidence="2">
    <location>
        <begin position="23"/>
        <end position="113"/>
    </location>
</feature>
<dbReference type="PANTHER" id="PTHR39176:SF1">
    <property type="entry name" value="PERIPLASMIC PROTEIN"/>
    <property type="match status" value="1"/>
</dbReference>
<keyword evidence="1" id="KW-0732">Signal</keyword>
<evidence type="ECO:0000256" key="1">
    <source>
        <dbReference type="SAM" id="SignalP"/>
    </source>
</evidence>
<keyword evidence="4" id="KW-1185">Reference proteome</keyword>
<dbReference type="Gene3D" id="1.20.1270.180">
    <property type="match status" value="1"/>
</dbReference>
<dbReference type="InterPro" id="IPR009739">
    <property type="entry name" value="LprI-like_N"/>
</dbReference>
<sequence>MRPTLILALAPLLLAPLAHADECSDAPDQAALNQCASVQYKAADKELNSLYQQISQGLKNQAHSKQRLVSAQRAWVAFRDAECGYATSGVEGGSLYPLAYSQCMTALTKARVENFKNYLKCEEGDVSCPVLGR</sequence>
<gene>
    <name evidence="3" type="ORF">KSS89_19385</name>
</gene>
<protein>
    <submittedName>
        <fullName evidence="3">DUF1311 domain-containing protein</fullName>
    </submittedName>
</protein>
<name>A0ABX8MJK1_9PSED</name>
<dbReference type="EMBL" id="CP077074">
    <property type="protein sequence ID" value="QXH38428.1"/>
    <property type="molecule type" value="Genomic_DNA"/>
</dbReference>
<feature type="chain" id="PRO_5046680744" evidence="1">
    <location>
        <begin position="21"/>
        <end position="133"/>
    </location>
</feature>
<feature type="signal peptide" evidence="1">
    <location>
        <begin position="1"/>
        <end position="20"/>
    </location>
</feature>
<accession>A0ABX8MJK1</accession>
<reference evidence="3" key="1">
    <citation type="submission" date="2021-06" db="EMBL/GenBank/DDBJ databases">
        <title>Updating the genus Pseudomonas: Description of 43 new species and partition of the Pseudomonas putida group.</title>
        <authorList>
            <person name="Girard L."/>
            <person name="Lood C."/>
            <person name="Vandamme P."/>
            <person name="Rokni-Zadeh H."/>
            <person name="van Noort V."/>
            <person name="Hofte M."/>
            <person name="Lavigne R."/>
            <person name="De Mot R."/>
        </authorList>
    </citation>
    <scope>NUCLEOTIDE SEQUENCE</scope>
    <source>
        <strain evidence="3">CMR12a</strain>
    </source>
</reference>
<organism evidence="3 4">
    <name type="scientific">Pseudomonas sessilinigenes</name>
    <dbReference type="NCBI Taxonomy" id="658629"/>
    <lineage>
        <taxon>Bacteria</taxon>
        <taxon>Pseudomonadati</taxon>
        <taxon>Pseudomonadota</taxon>
        <taxon>Gammaproteobacteria</taxon>
        <taxon>Pseudomonadales</taxon>
        <taxon>Pseudomonadaceae</taxon>
        <taxon>Pseudomonas</taxon>
    </lineage>
</organism>
<proteinExistence type="predicted"/>